<dbReference type="AlphaFoldDB" id="A0A2P9AEX7"/>
<dbReference type="Proteomes" id="UP000245698">
    <property type="component" value="Unassembled WGS sequence"/>
</dbReference>
<proteinExistence type="predicted"/>
<accession>A0A2P9AEX7</accession>
<feature type="chain" id="PRO_5015148816" evidence="1">
    <location>
        <begin position="24"/>
        <end position="97"/>
    </location>
</feature>
<dbReference type="PROSITE" id="PS51257">
    <property type="entry name" value="PROKAR_LIPOPROTEIN"/>
    <property type="match status" value="1"/>
</dbReference>
<reference evidence="3" key="1">
    <citation type="submission" date="2016-12" db="EMBL/GenBank/DDBJ databases">
        <authorList>
            <person name="Brunel B."/>
        </authorList>
    </citation>
    <scope>NUCLEOTIDE SEQUENCE [LARGE SCALE GENOMIC DNA]</scope>
</reference>
<gene>
    <name evidence="2" type="ORF">BQ8482_111623</name>
</gene>
<dbReference type="RefSeq" id="WP_123147122.1">
    <property type="nucleotide sequence ID" value="NZ_FUIG01000013.1"/>
</dbReference>
<protein>
    <submittedName>
        <fullName evidence="2">Putative secreted protein</fullName>
    </submittedName>
</protein>
<evidence type="ECO:0000256" key="1">
    <source>
        <dbReference type="SAM" id="SignalP"/>
    </source>
</evidence>
<organism evidence="2 3">
    <name type="scientific">Mesorhizobium delmotii</name>
    <dbReference type="NCBI Taxonomy" id="1631247"/>
    <lineage>
        <taxon>Bacteria</taxon>
        <taxon>Pseudomonadati</taxon>
        <taxon>Pseudomonadota</taxon>
        <taxon>Alphaproteobacteria</taxon>
        <taxon>Hyphomicrobiales</taxon>
        <taxon>Phyllobacteriaceae</taxon>
        <taxon>Mesorhizobium</taxon>
    </lineage>
</organism>
<feature type="signal peptide" evidence="1">
    <location>
        <begin position="1"/>
        <end position="23"/>
    </location>
</feature>
<evidence type="ECO:0000313" key="3">
    <source>
        <dbReference type="Proteomes" id="UP000245698"/>
    </source>
</evidence>
<name>A0A2P9AEX7_9HYPH</name>
<evidence type="ECO:0000313" key="2">
    <source>
        <dbReference type="EMBL" id="SJM29693.1"/>
    </source>
</evidence>
<keyword evidence="3" id="KW-1185">Reference proteome</keyword>
<keyword evidence="1" id="KW-0732">Signal</keyword>
<sequence>MKALGIMTAVGIALIACMGVAAADPWKDESDNGRWLRSYERGDDYWRGGGHRYNREGSYKRAYKEEYRRGRCKIERKWDDDEYKEEIKCKRGGRRPV</sequence>
<dbReference type="EMBL" id="FUIG01000013">
    <property type="protein sequence ID" value="SJM29693.1"/>
    <property type="molecule type" value="Genomic_DNA"/>
</dbReference>